<comment type="caution">
    <text evidence="2">The sequence shown here is derived from an EMBL/GenBank/DDBJ whole genome shotgun (WGS) entry which is preliminary data.</text>
</comment>
<dbReference type="EMBL" id="WUBJ01000010">
    <property type="protein sequence ID" value="MWV56965.1"/>
    <property type="molecule type" value="Genomic_DNA"/>
</dbReference>
<dbReference type="EMBL" id="WLCG01000011">
    <property type="protein sequence ID" value="MTB64950.1"/>
    <property type="molecule type" value="Genomic_DNA"/>
</dbReference>
<evidence type="ECO:0008006" key="5">
    <source>
        <dbReference type="Google" id="ProtNLM"/>
    </source>
</evidence>
<dbReference type="InterPro" id="IPR014710">
    <property type="entry name" value="RmlC-like_jellyroll"/>
</dbReference>
<protein>
    <recommendedName>
        <fullName evidence="5">HutD family protein</fullName>
    </recommendedName>
</protein>
<organism evidence="2 4">
    <name type="scientific">Streptococcus zhangguiae</name>
    <dbReference type="NCBI Taxonomy" id="2664091"/>
    <lineage>
        <taxon>Bacteria</taxon>
        <taxon>Bacillati</taxon>
        <taxon>Bacillota</taxon>
        <taxon>Bacilli</taxon>
        <taxon>Lactobacillales</taxon>
        <taxon>Streptococcaceae</taxon>
        <taxon>Streptococcus</taxon>
    </lineage>
</organism>
<dbReference type="Gene3D" id="2.60.120.10">
    <property type="entry name" value="Jelly Rolls"/>
    <property type="match status" value="1"/>
</dbReference>
<accession>A0A6I4RS17</accession>
<dbReference type="PANTHER" id="PTHR37943">
    <property type="entry name" value="PROTEIN VES"/>
    <property type="match status" value="1"/>
</dbReference>
<evidence type="ECO:0000313" key="4">
    <source>
        <dbReference type="Proteomes" id="UP000435423"/>
    </source>
</evidence>
<evidence type="ECO:0000313" key="2">
    <source>
        <dbReference type="EMBL" id="MWV56965.1"/>
    </source>
</evidence>
<name>A0A6I4RS17_9STRE</name>
<proteinExistence type="predicted"/>
<gene>
    <name evidence="1" type="ORF">GGG87_08065</name>
    <name evidence="2" type="ORF">GGH11_08250</name>
</gene>
<sequence length="203" mass="22843">MVQIEQFDANVFQTSNWSGGKTTELYLFPPSGSYQQRDFEYRLSTATVDVAESQFTALPGIQRLLMTLDKPITLTQIGEQKEVHLDPFVVHSFSGNDEIKSKGQCQDFNVMYTAHYSAELAPIAVGQLNIKSEGIQFIYALDELAYTLNEISGVLPAHHLMKITRQSHDPEVTFTLTPHDSSLETIAIWVGFVYNKDRSLSSF</sequence>
<evidence type="ECO:0000313" key="3">
    <source>
        <dbReference type="Proteomes" id="UP000435060"/>
    </source>
</evidence>
<keyword evidence="3" id="KW-1185">Reference proteome</keyword>
<dbReference type="Pfam" id="PF05962">
    <property type="entry name" value="HutD"/>
    <property type="match status" value="1"/>
</dbReference>
<dbReference type="Proteomes" id="UP000435423">
    <property type="component" value="Unassembled WGS sequence"/>
</dbReference>
<dbReference type="RefSeq" id="WP_154608806.1">
    <property type="nucleotide sequence ID" value="NZ_CP072115.1"/>
</dbReference>
<dbReference type="PANTHER" id="PTHR37943:SF1">
    <property type="entry name" value="PROTEIN VES"/>
    <property type="match status" value="1"/>
</dbReference>
<reference evidence="2 4" key="1">
    <citation type="submission" date="2019-10" db="EMBL/GenBank/DDBJ databases">
        <title>Streptococcis sp, isolated from the respiratory tract of Marmot.</title>
        <authorList>
            <person name="Zhang G."/>
        </authorList>
    </citation>
    <scope>NUCLEOTIDE SEQUENCE [LARGE SCALE GENOMIC DNA]</scope>
    <source>
        <strain evidence="2">Zg-70</strain>
        <strain evidence="4">zg-70</strain>
    </source>
</reference>
<dbReference type="SUPFAM" id="SSF51182">
    <property type="entry name" value="RmlC-like cupins"/>
    <property type="match status" value="1"/>
</dbReference>
<dbReference type="Proteomes" id="UP000435060">
    <property type="component" value="Unassembled WGS sequence"/>
</dbReference>
<reference evidence="1 3" key="2">
    <citation type="submission" date="2019-11" db="EMBL/GenBank/DDBJ databases">
        <title>Streptococcis sp. isolated from the respiratory tract of Marmot.</title>
        <authorList>
            <person name="Zhang G."/>
        </authorList>
    </citation>
    <scope>NUCLEOTIDE SEQUENCE [LARGE SCALE GENOMIC DNA]</scope>
    <source>
        <strain evidence="3">zg-86</strain>
        <strain evidence="1">Zg-86</strain>
    </source>
</reference>
<dbReference type="InterPro" id="IPR011051">
    <property type="entry name" value="RmlC_Cupin_sf"/>
</dbReference>
<evidence type="ECO:0000313" key="1">
    <source>
        <dbReference type="EMBL" id="MTB64950.1"/>
    </source>
</evidence>
<dbReference type="InterPro" id="IPR010282">
    <property type="entry name" value="Uncharacterised_HutD/Ves"/>
</dbReference>
<dbReference type="AlphaFoldDB" id="A0A6I4RS17"/>